<gene>
    <name evidence="1" type="ORF">NPX13_g8419</name>
</gene>
<keyword evidence="2" id="KW-1185">Reference proteome</keyword>
<comment type="caution">
    <text evidence="1">The sequence shown here is derived from an EMBL/GenBank/DDBJ whole genome shotgun (WGS) entry which is preliminary data.</text>
</comment>
<proteinExistence type="predicted"/>
<dbReference type="EMBL" id="JANPWZ010001847">
    <property type="protein sequence ID" value="KAJ3562820.1"/>
    <property type="molecule type" value="Genomic_DNA"/>
</dbReference>
<dbReference type="Proteomes" id="UP001148614">
    <property type="component" value="Unassembled WGS sequence"/>
</dbReference>
<protein>
    <submittedName>
        <fullName evidence="1">Uncharacterized protein</fullName>
    </submittedName>
</protein>
<evidence type="ECO:0000313" key="2">
    <source>
        <dbReference type="Proteomes" id="UP001148614"/>
    </source>
</evidence>
<name>A0A9W8TIL8_9PEZI</name>
<reference evidence="1" key="1">
    <citation type="submission" date="2022-07" db="EMBL/GenBank/DDBJ databases">
        <title>Genome Sequence of Xylaria arbuscula.</title>
        <authorList>
            <person name="Buettner E."/>
        </authorList>
    </citation>
    <scope>NUCLEOTIDE SEQUENCE</scope>
    <source>
        <strain evidence="1">VT107</strain>
    </source>
</reference>
<dbReference type="AlphaFoldDB" id="A0A9W8TIL8"/>
<organism evidence="1 2">
    <name type="scientific">Xylaria arbuscula</name>
    <dbReference type="NCBI Taxonomy" id="114810"/>
    <lineage>
        <taxon>Eukaryota</taxon>
        <taxon>Fungi</taxon>
        <taxon>Dikarya</taxon>
        <taxon>Ascomycota</taxon>
        <taxon>Pezizomycotina</taxon>
        <taxon>Sordariomycetes</taxon>
        <taxon>Xylariomycetidae</taxon>
        <taxon>Xylariales</taxon>
        <taxon>Xylariaceae</taxon>
        <taxon>Xylaria</taxon>
    </lineage>
</organism>
<evidence type="ECO:0000313" key="1">
    <source>
        <dbReference type="EMBL" id="KAJ3562820.1"/>
    </source>
</evidence>
<sequence>MPGSGNSYVAGVTPRDGPYYVTVNGLHGFSVGFRGGEKRYVYKTISPGNGVRIITDTGTELTYFHIAVEAVEPNEEMFRSLAVAVNIGLEMLEKDEGRTALCTLGRTFVKARAERDELDPFSGDIDRMDRYVDHFLTRMRSDYPHVLVIPLPGSIIAQMKPSMPTSSLEDFQPKRAGGVTYNAEKVEGMVAVAKASMDQALSRKERAMYHERWQNFLFILACATAHETTHLFTVYLSLGADWPPTPTEICYSDYHQGDGGESGRWLEGKLFGGSLELFKHITEGPEHPGRPYIFGRDKCYHRIDSATIASFVNDPRRAIERLRGYSINIDDLRRRPSDASVDLRVTVNVS</sequence>
<accession>A0A9W8TIL8</accession>